<dbReference type="EMBL" id="AFBQ01000145">
    <property type="protein sequence ID" value="EHY31558.1"/>
    <property type="molecule type" value="Genomic_DNA"/>
</dbReference>
<dbReference type="Proteomes" id="UP000004956">
    <property type="component" value="Unassembled WGS sequence"/>
</dbReference>
<feature type="non-terminal residue" evidence="1">
    <location>
        <position position="199"/>
    </location>
</feature>
<comment type="caution">
    <text evidence="1">The sequence shown here is derived from an EMBL/GenBank/DDBJ whole genome shotgun (WGS) entry which is preliminary data.</text>
</comment>
<sequence length="199" mass="22703">MVGLFRAAAPKAVPRDLLTIYAMTGGIPRYLNMLAEAEALTAEKAVRYFFSNAGEMFRSDGLRCLADEFGIESPVYQDLLDKIVEGRTRWSELQEGNGPDVAAYLKRLEAFRIIRRLTPFASGRRRGLTRWEIVEPQFDFFLRFGRPAYCLGGPTTDDCGEFEAACLAALPQHLERVLKVWFRRAWLESGEWLEVGGWW</sequence>
<dbReference type="PANTHER" id="PTHR34704:SF1">
    <property type="entry name" value="ATPASE"/>
    <property type="match status" value="1"/>
</dbReference>
<dbReference type="HOGENOM" id="CLU_1437402_0_0_4"/>
<organism evidence="1 2">
    <name type="scientific">Sutterella parvirubra YIT 11816</name>
    <dbReference type="NCBI Taxonomy" id="762967"/>
    <lineage>
        <taxon>Bacteria</taxon>
        <taxon>Pseudomonadati</taxon>
        <taxon>Pseudomonadota</taxon>
        <taxon>Betaproteobacteria</taxon>
        <taxon>Burkholderiales</taxon>
        <taxon>Sutterellaceae</taxon>
        <taxon>Sutterella</taxon>
    </lineage>
</organism>
<accession>H3KEA6</accession>
<name>H3KEA6_9BURK</name>
<dbReference type="STRING" id="762967.HMPREF9440_01070"/>
<reference evidence="1 2" key="1">
    <citation type="submission" date="2011-11" db="EMBL/GenBank/DDBJ databases">
        <authorList>
            <person name="Weinstock G."/>
            <person name="Sodergren E."/>
            <person name="Clifton S."/>
            <person name="Fulton L."/>
            <person name="Fulton B."/>
            <person name="Courtney L."/>
            <person name="Fronick C."/>
            <person name="Harrison M."/>
            <person name="Strong C."/>
            <person name="Farmer C."/>
            <person name="Delahaunty K."/>
            <person name="Markovic C."/>
            <person name="Hall O."/>
            <person name="Minx P."/>
            <person name="Tomlinson C."/>
            <person name="Mitreva M."/>
            <person name="Hou S."/>
            <person name="Chen J."/>
            <person name="Wollam A."/>
            <person name="Pepin K.H."/>
            <person name="Johnson M."/>
            <person name="Bhonagiri V."/>
            <person name="Zhang X."/>
            <person name="Suruliraj S."/>
            <person name="Warren W."/>
            <person name="Chinwalla A."/>
            <person name="Mardis E.R."/>
            <person name="Wilson R.K."/>
        </authorList>
    </citation>
    <scope>NUCLEOTIDE SEQUENCE [LARGE SCALE GENOMIC DNA]</scope>
    <source>
        <strain evidence="1 2">YIT 11816</strain>
    </source>
</reference>
<evidence type="ECO:0000313" key="1">
    <source>
        <dbReference type="EMBL" id="EHY31558.1"/>
    </source>
</evidence>
<keyword evidence="2" id="KW-1185">Reference proteome</keyword>
<gene>
    <name evidence="1" type="ORF">HMPREF9440_01070</name>
</gene>
<dbReference type="AlphaFoldDB" id="H3KEA6"/>
<proteinExistence type="predicted"/>
<dbReference type="PANTHER" id="PTHR34704">
    <property type="entry name" value="ATPASE"/>
    <property type="match status" value="1"/>
</dbReference>
<protein>
    <submittedName>
        <fullName evidence="1">Uncharacterized protein</fullName>
    </submittedName>
</protein>
<evidence type="ECO:0000313" key="2">
    <source>
        <dbReference type="Proteomes" id="UP000004956"/>
    </source>
</evidence>